<keyword evidence="4" id="KW-0804">Transcription</keyword>
<evidence type="ECO:0000256" key="5">
    <source>
        <dbReference type="ARBA" id="ARBA00024867"/>
    </source>
</evidence>
<evidence type="ECO:0000313" key="10">
    <source>
        <dbReference type="Proteomes" id="UP000005561"/>
    </source>
</evidence>
<dbReference type="GO" id="GO:0003700">
    <property type="term" value="F:DNA-binding transcription factor activity"/>
    <property type="evidence" value="ECO:0007669"/>
    <property type="project" value="InterPro"/>
</dbReference>
<dbReference type="InterPro" id="IPR018062">
    <property type="entry name" value="HTH_AraC-typ_CS"/>
</dbReference>
<feature type="modified residue" description="4-aspartylphosphate" evidence="6">
    <location>
        <position position="55"/>
    </location>
</feature>
<sequence>MLRIMVVDDEPIILKGIKSIIKRRAQDYVAAGEAKSLEEAVNTALACRPDVIITDIRMPDGTGLEMIERLLDKLPDTKYVVLSGYGEFEYAQEALRLGVSDYILKPVNSREIYSVLEKMAALFQEKRQSLSRKNAERIRDALYQFFYRNNRGEEGVLRQSLKESCFFTVVLLQLPAICGSEIRQQGIRAAEGWLEKNQTGFVTADGNEICILLQTEKVSDIHFINHFLLEQMKELGIEGSCLYVSDTVSDTDSLSGLFRQAKQCQGMSFYRTKKQQIQRWSGEEMVPFTIDLLQNHVESELCALLEQRKAEEAEEKLRGQMTWCARKMIIPQDVARYFQGLLRLAIAQMRTDGFLPPVLDDILNEQIFSVNDCSSSEELLEKVKVILQELTREDQRTGETGSSRIVQEIKRYIQEHYAENINLNALADQVYLSPKYLSDLFKRETGENYTSYLLYVRMEHAKKYLMQFDLKIYEVAELTGYASPKQFIRVFKKEVGVTPGEYRNQVGNGKQAPFRE</sequence>
<dbReference type="InterPro" id="IPR020449">
    <property type="entry name" value="Tscrpt_reg_AraC-type_HTH"/>
</dbReference>
<accession>C6LLM9</accession>
<evidence type="ECO:0000259" key="7">
    <source>
        <dbReference type="PROSITE" id="PS01124"/>
    </source>
</evidence>
<dbReference type="Proteomes" id="UP000005561">
    <property type="component" value="Unassembled WGS sequence"/>
</dbReference>
<dbReference type="PANTHER" id="PTHR43280:SF10">
    <property type="entry name" value="REGULATORY PROTEIN POCR"/>
    <property type="match status" value="1"/>
</dbReference>
<dbReference type="GO" id="GO:0000160">
    <property type="term" value="P:phosphorelay signal transduction system"/>
    <property type="evidence" value="ECO:0007669"/>
    <property type="project" value="InterPro"/>
</dbReference>
<organism evidence="9 10">
    <name type="scientific">Marvinbryantia formatexigens DSM 14469</name>
    <dbReference type="NCBI Taxonomy" id="478749"/>
    <lineage>
        <taxon>Bacteria</taxon>
        <taxon>Bacillati</taxon>
        <taxon>Bacillota</taxon>
        <taxon>Clostridia</taxon>
        <taxon>Lachnospirales</taxon>
        <taxon>Lachnospiraceae</taxon>
        <taxon>Marvinbryantia</taxon>
    </lineage>
</organism>
<dbReference type="SMART" id="SM00342">
    <property type="entry name" value="HTH_ARAC"/>
    <property type="match status" value="1"/>
</dbReference>
<dbReference type="InterPro" id="IPR018060">
    <property type="entry name" value="HTH_AraC"/>
</dbReference>
<dbReference type="OrthoDB" id="9794370at2"/>
<dbReference type="eggNOG" id="COG2207">
    <property type="taxonomic scope" value="Bacteria"/>
</dbReference>
<dbReference type="RefSeq" id="WP_006864330.1">
    <property type="nucleotide sequence ID" value="NZ_ACCL02000031.1"/>
</dbReference>
<dbReference type="AlphaFoldDB" id="C6LLM9"/>
<proteinExistence type="predicted"/>
<dbReference type="EMBL" id="ACCL02000031">
    <property type="protein sequence ID" value="EET58493.1"/>
    <property type="molecule type" value="Genomic_DNA"/>
</dbReference>
<evidence type="ECO:0000256" key="2">
    <source>
        <dbReference type="ARBA" id="ARBA00023015"/>
    </source>
</evidence>
<dbReference type="PANTHER" id="PTHR43280">
    <property type="entry name" value="ARAC-FAMILY TRANSCRIPTIONAL REGULATOR"/>
    <property type="match status" value="1"/>
</dbReference>
<dbReference type="eggNOG" id="COG4753">
    <property type="taxonomic scope" value="Bacteria"/>
</dbReference>
<feature type="domain" description="HTH araC/xylS-type" evidence="7">
    <location>
        <begin position="407"/>
        <end position="505"/>
    </location>
</feature>
<dbReference type="STRING" id="168384.SAMN05660368_03951"/>
<reference evidence="9" key="1">
    <citation type="submission" date="2009-07" db="EMBL/GenBank/DDBJ databases">
        <authorList>
            <person name="Weinstock G."/>
            <person name="Sodergren E."/>
            <person name="Clifton S."/>
            <person name="Fulton L."/>
            <person name="Fulton B."/>
            <person name="Courtney L."/>
            <person name="Fronick C."/>
            <person name="Harrison M."/>
            <person name="Strong C."/>
            <person name="Farmer C."/>
            <person name="Delahaunty K."/>
            <person name="Markovic C."/>
            <person name="Hall O."/>
            <person name="Minx P."/>
            <person name="Tomlinson C."/>
            <person name="Mitreva M."/>
            <person name="Nelson J."/>
            <person name="Hou S."/>
            <person name="Wollam A."/>
            <person name="Pepin K.H."/>
            <person name="Johnson M."/>
            <person name="Bhonagiri V."/>
            <person name="Nash W.E."/>
            <person name="Warren W."/>
            <person name="Chinwalla A."/>
            <person name="Mardis E.R."/>
            <person name="Wilson R.K."/>
        </authorList>
    </citation>
    <scope>NUCLEOTIDE SEQUENCE [LARGE SCALE GENOMIC DNA]</scope>
    <source>
        <strain evidence="9">DSM 14469</strain>
    </source>
</reference>
<keyword evidence="2" id="KW-0805">Transcription regulation</keyword>
<comment type="caution">
    <text evidence="9">The sequence shown here is derived from an EMBL/GenBank/DDBJ whole genome shotgun (WGS) entry which is preliminary data.</text>
</comment>
<keyword evidence="6" id="KW-0597">Phosphoprotein</keyword>
<keyword evidence="3" id="KW-0238">DNA-binding</keyword>
<dbReference type="SUPFAM" id="SSF46689">
    <property type="entry name" value="Homeodomain-like"/>
    <property type="match status" value="2"/>
</dbReference>
<name>C6LLM9_9FIRM</name>
<dbReference type="SUPFAM" id="SSF52172">
    <property type="entry name" value="CheY-like"/>
    <property type="match status" value="1"/>
</dbReference>
<evidence type="ECO:0000256" key="1">
    <source>
        <dbReference type="ARBA" id="ARBA00018672"/>
    </source>
</evidence>
<evidence type="ECO:0000256" key="3">
    <source>
        <dbReference type="ARBA" id="ARBA00023125"/>
    </source>
</evidence>
<dbReference type="InterPro" id="IPR011006">
    <property type="entry name" value="CheY-like_superfamily"/>
</dbReference>
<dbReference type="Pfam" id="PF00072">
    <property type="entry name" value="Response_reg"/>
    <property type="match status" value="1"/>
</dbReference>
<comment type="function">
    <text evidence="5">May play the central regulatory role in sporulation. It may be an element of the effector pathway responsible for the activation of sporulation genes in response to nutritional stress. Spo0A may act in concert with spo0H (a sigma factor) to control the expression of some genes that are critical to the sporulation process.</text>
</comment>
<dbReference type="Pfam" id="PF12833">
    <property type="entry name" value="HTH_18"/>
    <property type="match status" value="1"/>
</dbReference>
<dbReference type="GO" id="GO:0043565">
    <property type="term" value="F:sequence-specific DNA binding"/>
    <property type="evidence" value="ECO:0007669"/>
    <property type="project" value="InterPro"/>
</dbReference>
<keyword evidence="10" id="KW-1185">Reference proteome</keyword>
<dbReference type="Gene3D" id="1.10.10.60">
    <property type="entry name" value="Homeodomain-like"/>
    <property type="match status" value="2"/>
</dbReference>
<dbReference type="PROSITE" id="PS00041">
    <property type="entry name" value="HTH_ARAC_FAMILY_1"/>
    <property type="match status" value="1"/>
</dbReference>
<dbReference type="PROSITE" id="PS50110">
    <property type="entry name" value="RESPONSE_REGULATORY"/>
    <property type="match status" value="1"/>
</dbReference>
<protein>
    <recommendedName>
        <fullName evidence="1">Stage 0 sporulation protein A homolog</fullName>
    </recommendedName>
</protein>
<dbReference type="InterPro" id="IPR009057">
    <property type="entry name" value="Homeodomain-like_sf"/>
</dbReference>
<dbReference type="PROSITE" id="PS01124">
    <property type="entry name" value="HTH_ARAC_FAMILY_2"/>
    <property type="match status" value="1"/>
</dbReference>
<dbReference type="InterPro" id="IPR001789">
    <property type="entry name" value="Sig_transdc_resp-reg_receiver"/>
</dbReference>
<feature type="domain" description="Response regulatory" evidence="8">
    <location>
        <begin position="3"/>
        <end position="120"/>
    </location>
</feature>
<evidence type="ECO:0000313" key="9">
    <source>
        <dbReference type="EMBL" id="EET58493.1"/>
    </source>
</evidence>
<dbReference type="PRINTS" id="PR00032">
    <property type="entry name" value="HTHARAC"/>
</dbReference>
<dbReference type="Gene3D" id="3.40.50.2300">
    <property type="match status" value="1"/>
</dbReference>
<evidence type="ECO:0000256" key="6">
    <source>
        <dbReference type="PROSITE-ProRule" id="PRU00169"/>
    </source>
</evidence>
<gene>
    <name evidence="9" type="ORF">BRYFOR_09577</name>
</gene>
<evidence type="ECO:0000259" key="8">
    <source>
        <dbReference type="PROSITE" id="PS50110"/>
    </source>
</evidence>
<dbReference type="SMART" id="SM00448">
    <property type="entry name" value="REC"/>
    <property type="match status" value="1"/>
</dbReference>
<evidence type="ECO:0000256" key="4">
    <source>
        <dbReference type="ARBA" id="ARBA00023163"/>
    </source>
</evidence>
<dbReference type="CDD" id="cd17536">
    <property type="entry name" value="REC_YesN-like"/>
    <property type="match status" value="1"/>
</dbReference>